<dbReference type="Gene3D" id="2.60.20.10">
    <property type="entry name" value="Crystallins"/>
    <property type="match status" value="1"/>
</dbReference>
<evidence type="ECO:0000313" key="1">
    <source>
        <dbReference type="EMBL" id="GIZ49383.1"/>
    </source>
</evidence>
<dbReference type="SUPFAM" id="SSF56973">
    <property type="entry name" value="Aerolisin/ETX pore-forming domain"/>
    <property type="match status" value="1"/>
</dbReference>
<evidence type="ECO:0000313" key="2">
    <source>
        <dbReference type="Proteomes" id="UP000825890"/>
    </source>
</evidence>
<dbReference type="EMBL" id="BOLY01000009">
    <property type="protein sequence ID" value="GIZ49383.1"/>
    <property type="molecule type" value="Genomic_DNA"/>
</dbReference>
<dbReference type="GeneID" id="68297988"/>
<dbReference type="OrthoDB" id="4692089at2759"/>
<comment type="caution">
    <text evidence="1">The sequence shown here is derived from an EMBL/GenBank/DDBJ whole genome shotgun (WGS) entry which is preliminary data.</text>
</comment>
<organism evidence="1 2">
    <name type="scientific">Cercospora kikuchii</name>
    <dbReference type="NCBI Taxonomy" id="84275"/>
    <lineage>
        <taxon>Eukaryota</taxon>
        <taxon>Fungi</taxon>
        <taxon>Dikarya</taxon>
        <taxon>Ascomycota</taxon>
        <taxon>Pezizomycotina</taxon>
        <taxon>Dothideomycetes</taxon>
        <taxon>Dothideomycetidae</taxon>
        <taxon>Mycosphaerellales</taxon>
        <taxon>Mycosphaerellaceae</taxon>
        <taxon>Cercospora</taxon>
    </lineage>
</organism>
<dbReference type="RefSeq" id="XP_044663870.1">
    <property type="nucleotide sequence ID" value="XM_044807935.1"/>
</dbReference>
<dbReference type="Gene3D" id="2.170.15.10">
    <property type="entry name" value="Proaerolysin, chain A, domain 3"/>
    <property type="match status" value="1"/>
</dbReference>
<sequence length="433" mass="47603">MSSSTNASAIAQQLKPPPLEGINLSFLLPGRVCLFLEADVKGPVSQFVVENYAENDRQRLEPGIRDTLTWVAWNLPVGMVVTLFDNLTNDSNRRVGDLSSLGATIDLVGTGLPECTDLRKSNMNDMVSGFFWRNVDLDLGALEMFQDPRFGGVRQCLFLSEWDRDTTYNINDWFMNDSASSLRWTTLSDRASVTLFDDVGGGGQRYSNVMGWAQGKQIENCDAIDFNEKVSSFSWSAINPKKEIIDDIILPLQGGGQETNQAHMSQRNNTDLEQGFKAVLKKTITNSLTIGTTDTQNFGISSSIKSTVSAGVPGVADFSAEYSLSVSYNYEKSESTEKKKEESLEISVEQDLKAAPHGTTTASLLVTFSNVQAGTVQTTATRWYEKPVAGSVRDRENKNWYKRKETANISISGGVASSWKMGIDFQPHGKSGA</sequence>
<accession>A0A9P3FLY3</accession>
<reference evidence="1 2" key="1">
    <citation type="submission" date="2021-01" db="EMBL/GenBank/DDBJ databases">
        <title>Cercospora kikuchii MAFF 305040 whole genome shotgun sequence.</title>
        <authorList>
            <person name="Kashiwa T."/>
            <person name="Suzuki T."/>
        </authorList>
    </citation>
    <scope>NUCLEOTIDE SEQUENCE [LARGE SCALE GENOMIC DNA]</scope>
    <source>
        <strain evidence="1 2">MAFF 305040</strain>
    </source>
</reference>
<dbReference type="AlphaFoldDB" id="A0A9P3FLY3"/>
<protein>
    <submittedName>
        <fullName evidence="1">Uncharacterized protein</fullName>
    </submittedName>
</protein>
<dbReference type="Proteomes" id="UP000825890">
    <property type="component" value="Unassembled WGS sequence"/>
</dbReference>
<keyword evidence="2" id="KW-1185">Reference proteome</keyword>
<proteinExistence type="predicted"/>
<name>A0A9P3FLY3_9PEZI</name>
<gene>
    <name evidence="1" type="ORF">CKM354_001241300</name>
</gene>